<evidence type="ECO:0000313" key="2">
    <source>
        <dbReference type="Proteomes" id="UP001231189"/>
    </source>
</evidence>
<keyword evidence="2" id="KW-1185">Reference proteome</keyword>
<dbReference type="AlphaFoldDB" id="A0AAD8SZX7"/>
<name>A0AAD8SZX7_LOLMU</name>
<proteinExistence type="predicted"/>
<reference evidence="1" key="1">
    <citation type="submission" date="2023-07" db="EMBL/GenBank/DDBJ databases">
        <title>A chromosome-level genome assembly of Lolium multiflorum.</title>
        <authorList>
            <person name="Chen Y."/>
            <person name="Copetti D."/>
            <person name="Kolliker R."/>
            <person name="Studer B."/>
        </authorList>
    </citation>
    <scope>NUCLEOTIDE SEQUENCE</scope>
    <source>
        <strain evidence="1">02402/16</strain>
        <tissue evidence="1">Leaf</tissue>
    </source>
</reference>
<gene>
    <name evidence="1" type="ORF">QYE76_055181</name>
</gene>
<comment type="caution">
    <text evidence="1">The sequence shown here is derived from an EMBL/GenBank/DDBJ whole genome shotgun (WGS) entry which is preliminary data.</text>
</comment>
<sequence>MIALQGLFTVGQDTVLSLSLAPLPQAAPGAKKIRPASSPSPRSSLPLPPPAIAAAVAAALAPKVVRCCSCSNGGDRLVGALAVGEGEAESADSGEAAGGDAWCAAACSTSAEVQGVLPGCAHGGRAIGPESGPMGFCGPEALDACRPVRWCWRVERRGG</sequence>
<evidence type="ECO:0000313" key="1">
    <source>
        <dbReference type="EMBL" id="KAK1667022.1"/>
    </source>
</evidence>
<dbReference type="Proteomes" id="UP001231189">
    <property type="component" value="Unassembled WGS sequence"/>
</dbReference>
<organism evidence="1 2">
    <name type="scientific">Lolium multiflorum</name>
    <name type="common">Italian ryegrass</name>
    <name type="synonym">Lolium perenne subsp. multiflorum</name>
    <dbReference type="NCBI Taxonomy" id="4521"/>
    <lineage>
        <taxon>Eukaryota</taxon>
        <taxon>Viridiplantae</taxon>
        <taxon>Streptophyta</taxon>
        <taxon>Embryophyta</taxon>
        <taxon>Tracheophyta</taxon>
        <taxon>Spermatophyta</taxon>
        <taxon>Magnoliopsida</taxon>
        <taxon>Liliopsida</taxon>
        <taxon>Poales</taxon>
        <taxon>Poaceae</taxon>
        <taxon>BOP clade</taxon>
        <taxon>Pooideae</taxon>
        <taxon>Poodae</taxon>
        <taxon>Poeae</taxon>
        <taxon>Poeae Chloroplast Group 2 (Poeae type)</taxon>
        <taxon>Loliodinae</taxon>
        <taxon>Loliinae</taxon>
        <taxon>Lolium</taxon>
    </lineage>
</organism>
<protein>
    <submittedName>
        <fullName evidence="1">Uncharacterized protein</fullName>
    </submittedName>
</protein>
<accession>A0AAD8SZX7</accession>
<dbReference type="EMBL" id="JAUUTY010000003">
    <property type="protein sequence ID" value="KAK1667022.1"/>
    <property type="molecule type" value="Genomic_DNA"/>
</dbReference>